<sequence length="166" mass="18061">MTRALVAGDSMLKYLAGCFTLSSRTHVEVRSFSGVQIEKLFSLIAYSLADVHVVVLHVGANNVGEEPLVLIARFRPLVSRILYVNPSIRVVVSAILSRQANLRKCQWAQSVGESEAFNTDAGETNAISQALCHKNDSGFVDGTCELMRMLKADGVHPTKRGSQVSN</sequence>
<dbReference type="Gene3D" id="3.40.50.1110">
    <property type="entry name" value="SGNH hydrolase"/>
    <property type="match status" value="1"/>
</dbReference>
<dbReference type="Proteomes" id="UP000821866">
    <property type="component" value="Chromosome 11"/>
</dbReference>
<dbReference type="EMBL" id="JABSTU010000003">
    <property type="protein sequence ID" value="KAH8036255.1"/>
    <property type="molecule type" value="Genomic_DNA"/>
</dbReference>
<reference evidence="1" key="2">
    <citation type="submission" date="2021-09" db="EMBL/GenBank/DDBJ databases">
        <authorList>
            <person name="Jia N."/>
            <person name="Wang J."/>
            <person name="Shi W."/>
            <person name="Du L."/>
            <person name="Sun Y."/>
            <person name="Zhan W."/>
            <person name="Jiang J."/>
            <person name="Wang Q."/>
            <person name="Zhang B."/>
            <person name="Ji P."/>
            <person name="Sakyi L.B."/>
            <person name="Cui X."/>
            <person name="Yuan T."/>
            <person name="Jiang B."/>
            <person name="Yang W."/>
            <person name="Lam T.T.-Y."/>
            <person name="Chang Q."/>
            <person name="Ding S."/>
            <person name="Wang X."/>
            <person name="Zhu J."/>
            <person name="Ruan X."/>
            <person name="Zhao L."/>
            <person name="Wei J."/>
            <person name="Que T."/>
            <person name="Du C."/>
            <person name="Cheng J."/>
            <person name="Dai P."/>
            <person name="Han X."/>
            <person name="Huang E."/>
            <person name="Gao Y."/>
            <person name="Liu J."/>
            <person name="Shao H."/>
            <person name="Ye R."/>
            <person name="Li L."/>
            <person name="Wei W."/>
            <person name="Wang X."/>
            <person name="Wang C."/>
            <person name="Huo Q."/>
            <person name="Li W."/>
            <person name="Guo W."/>
            <person name="Chen H."/>
            <person name="Chen S."/>
            <person name="Zhou L."/>
            <person name="Zhou L."/>
            <person name="Ni X."/>
            <person name="Tian J."/>
            <person name="Zhou Y."/>
            <person name="Sheng Y."/>
            <person name="Liu T."/>
            <person name="Pan Y."/>
            <person name="Xia L."/>
            <person name="Li J."/>
            <person name="Zhao F."/>
            <person name="Cao W."/>
        </authorList>
    </citation>
    <scope>NUCLEOTIDE SEQUENCE</scope>
    <source>
        <strain evidence="1">Rmic-2018</strain>
        <tissue evidence="1">Larvae</tissue>
    </source>
</reference>
<dbReference type="AlphaFoldDB" id="A0A9J6EPY2"/>
<evidence type="ECO:0000313" key="1">
    <source>
        <dbReference type="EMBL" id="KAH8036255.1"/>
    </source>
</evidence>
<proteinExistence type="predicted"/>
<keyword evidence="2" id="KW-1185">Reference proteome</keyword>
<organism evidence="1 2">
    <name type="scientific">Rhipicephalus microplus</name>
    <name type="common">Cattle tick</name>
    <name type="synonym">Boophilus microplus</name>
    <dbReference type="NCBI Taxonomy" id="6941"/>
    <lineage>
        <taxon>Eukaryota</taxon>
        <taxon>Metazoa</taxon>
        <taxon>Ecdysozoa</taxon>
        <taxon>Arthropoda</taxon>
        <taxon>Chelicerata</taxon>
        <taxon>Arachnida</taxon>
        <taxon>Acari</taxon>
        <taxon>Parasitiformes</taxon>
        <taxon>Ixodida</taxon>
        <taxon>Ixodoidea</taxon>
        <taxon>Ixodidae</taxon>
        <taxon>Rhipicephalinae</taxon>
        <taxon>Rhipicephalus</taxon>
        <taxon>Boophilus</taxon>
    </lineage>
</organism>
<accession>A0A9J6EPY2</accession>
<evidence type="ECO:0000313" key="2">
    <source>
        <dbReference type="Proteomes" id="UP000821866"/>
    </source>
</evidence>
<name>A0A9J6EPY2_RHIMP</name>
<dbReference type="InterPro" id="IPR036514">
    <property type="entry name" value="SGNH_hydro_sf"/>
</dbReference>
<comment type="caution">
    <text evidence="1">The sequence shown here is derived from an EMBL/GenBank/DDBJ whole genome shotgun (WGS) entry which is preliminary data.</text>
</comment>
<dbReference type="SUPFAM" id="SSF52266">
    <property type="entry name" value="SGNH hydrolase"/>
    <property type="match status" value="1"/>
</dbReference>
<gene>
    <name evidence="1" type="ORF">HPB51_021499</name>
</gene>
<protein>
    <submittedName>
        <fullName evidence="1">Uncharacterized protein</fullName>
    </submittedName>
</protein>
<reference evidence="1" key="1">
    <citation type="journal article" date="2020" name="Cell">
        <title>Large-Scale Comparative Analyses of Tick Genomes Elucidate Their Genetic Diversity and Vector Capacities.</title>
        <authorList>
            <consortium name="Tick Genome and Microbiome Consortium (TIGMIC)"/>
            <person name="Jia N."/>
            <person name="Wang J."/>
            <person name="Shi W."/>
            <person name="Du L."/>
            <person name="Sun Y."/>
            <person name="Zhan W."/>
            <person name="Jiang J.F."/>
            <person name="Wang Q."/>
            <person name="Zhang B."/>
            <person name="Ji P."/>
            <person name="Bell-Sakyi L."/>
            <person name="Cui X.M."/>
            <person name="Yuan T.T."/>
            <person name="Jiang B.G."/>
            <person name="Yang W.F."/>
            <person name="Lam T.T."/>
            <person name="Chang Q.C."/>
            <person name="Ding S.J."/>
            <person name="Wang X.J."/>
            <person name="Zhu J.G."/>
            <person name="Ruan X.D."/>
            <person name="Zhao L."/>
            <person name="Wei J.T."/>
            <person name="Ye R.Z."/>
            <person name="Que T.C."/>
            <person name="Du C.H."/>
            <person name="Zhou Y.H."/>
            <person name="Cheng J.X."/>
            <person name="Dai P.F."/>
            <person name="Guo W.B."/>
            <person name="Han X.H."/>
            <person name="Huang E.J."/>
            <person name="Li L.F."/>
            <person name="Wei W."/>
            <person name="Gao Y.C."/>
            <person name="Liu J.Z."/>
            <person name="Shao H.Z."/>
            <person name="Wang X."/>
            <person name="Wang C.C."/>
            <person name="Yang T.C."/>
            <person name="Huo Q.B."/>
            <person name="Li W."/>
            <person name="Chen H.Y."/>
            <person name="Chen S.E."/>
            <person name="Zhou L.G."/>
            <person name="Ni X.B."/>
            <person name="Tian J.H."/>
            <person name="Sheng Y."/>
            <person name="Liu T."/>
            <person name="Pan Y.S."/>
            <person name="Xia L.Y."/>
            <person name="Li J."/>
            <person name="Zhao F."/>
            <person name="Cao W.C."/>
        </authorList>
    </citation>
    <scope>NUCLEOTIDE SEQUENCE</scope>
    <source>
        <strain evidence="1">Rmic-2018</strain>
    </source>
</reference>